<dbReference type="Proteomes" id="UP000242791">
    <property type="component" value="Unassembled WGS sequence"/>
</dbReference>
<gene>
    <name evidence="2" type="ORF">ACJ73_07626</name>
</gene>
<dbReference type="EMBL" id="LGTZ01001584">
    <property type="protein sequence ID" value="OJD21037.1"/>
    <property type="molecule type" value="Genomic_DNA"/>
</dbReference>
<feature type="compositionally biased region" description="Basic and acidic residues" evidence="1">
    <location>
        <begin position="37"/>
        <end position="50"/>
    </location>
</feature>
<protein>
    <submittedName>
        <fullName evidence="2">Uncharacterized protein</fullName>
    </submittedName>
</protein>
<reference evidence="2 3" key="1">
    <citation type="submission" date="2015-08" db="EMBL/GenBank/DDBJ databases">
        <title>Emmonsia species relationships and genome sequence.</title>
        <authorList>
            <person name="Cuomo C.A."/>
            <person name="Schwartz I.S."/>
            <person name="Kenyon C."/>
            <person name="De Hoog G.S."/>
            <person name="Govender N.P."/>
            <person name="Botha A."/>
            <person name="Moreno L."/>
            <person name="De Vries M."/>
            <person name="Munoz J.F."/>
            <person name="Stielow J.B."/>
        </authorList>
    </citation>
    <scope>NUCLEOTIDE SEQUENCE [LARGE SCALE GENOMIC DNA]</scope>
    <source>
        <strain evidence="2 3">EI222</strain>
    </source>
</reference>
<organism evidence="2 3">
    <name type="scientific">Blastomyces percursus</name>
    <dbReference type="NCBI Taxonomy" id="1658174"/>
    <lineage>
        <taxon>Eukaryota</taxon>
        <taxon>Fungi</taxon>
        <taxon>Dikarya</taxon>
        <taxon>Ascomycota</taxon>
        <taxon>Pezizomycotina</taxon>
        <taxon>Eurotiomycetes</taxon>
        <taxon>Eurotiomycetidae</taxon>
        <taxon>Onygenales</taxon>
        <taxon>Ajellomycetaceae</taxon>
        <taxon>Blastomyces</taxon>
    </lineage>
</organism>
<comment type="caution">
    <text evidence="2">The sequence shown here is derived from an EMBL/GenBank/DDBJ whole genome shotgun (WGS) entry which is preliminary data.</text>
</comment>
<sequence length="311" mass="34045">MRNNNPNRRVEGVSLSPTQIFTPQEGEGRGCAQTDIADWKAESEFPKIEQECANNGLDKTRRPAEDEAEAKEPATLPSSHAEIEPPSAEKSSRRSRRLASGTTKALVDLGTTSLAPPSQNNTRAKLATRRDMIPSASRKARSVPIAETGSLRRSQRIIEMESRETQQQAARETARQREKAPKVESRRDVRTLSRKKSSKPAPPHSKPQGITKSQSSKKGKLVPAAKKSALDLALRDELQQTAQETLKSSRAAARETKTGKKASRSQSSREKNIKASPPQSRPQGVKKPQAPRNGRPSRALKLTALAGEMTV</sequence>
<evidence type="ECO:0000313" key="2">
    <source>
        <dbReference type="EMBL" id="OJD21037.1"/>
    </source>
</evidence>
<accession>A0A1J9R0D7</accession>
<keyword evidence="3" id="KW-1185">Reference proteome</keyword>
<feature type="region of interest" description="Disordered" evidence="1">
    <location>
        <begin position="1"/>
        <end position="225"/>
    </location>
</feature>
<feature type="compositionally biased region" description="Polar residues" evidence="1">
    <location>
        <begin position="110"/>
        <end position="123"/>
    </location>
</feature>
<evidence type="ECO:0000313" key="3">
    <source>
        <dbReference type="Proteomes" id="UP000242791"/>
    </source>
</evidence>
<dbReference type="AlphaFoldDB" id="A0A1J9R0D7"/>
<feature type="region of interest" description="Disordered" evidence="1">
    <location>
        <begin position="241"/>
        <end position="311"/>
    </location>
</feature>
<evidence type="ECO:0000256" key="1">
    <source>
        <dbReference type="SAM" id="MobiDB-lite"/>
    </source>
</evidence>
<proteinExistence type="predicted"/>
<name>A0A1J9R0D7_9EURO</name>
<dbReference type="VEuPathDB" id="FungiDB:ACJ73_07626"/>
<feature type="compositionally biased region" description="Basic and acidic residues" evidence="1">
    <location>
        <begin position="172"/>
        <end position="191"/>
    </location>
</feature>